<feature type="transmembrane region" description="Helical" evidence="15">
    <location>
        <begin position="338"/>
        <end position="361"/>
    </location>
</feature>
<evidence type="ECO:0000256" key="9">
    <source>
        <dbReference type="ARBA" id="ARBA00022777"/>
    </source>
</evidence>
<dbReference type="RefSeq" id="WP_171098662.1">
    <property type="nucleotide sequence ID" value="NZ_CP053084.1"/>
</dbReference>
<dbReference type="InterPro" id="IPR003661">
    <property type="entry name" value="HisK_dim/P_dom"/>
</dbReference>
<dbReference type="PRINTS" id="PR00344">
    <property type="entry name" value="BCTRLSENSOR"/>
</dbReference>
<feature type="domain" description="HAMP" evidence="17">
    <location>
        <begin position="380"/>
        <end position="415"/>
    </location>
</feature>
<name>A0ABX6N5I9_9BURK</name>
<keyword evidence="10" id="KW-0067">ATP-binding</keyword>
<dbReference type="InterPro" id="IPR004358">
    <property type="entry name" value="Sig_transdc_His_kin-like_C"/>
</dbReference>
<evidence type="ECO:0000256" key="11">
    <source>
        <dbReference type="ARBA" id="ARBA00022989"/>
    </source>
</evidence>
<keyword evidence="9 18" id="KW-0418">Kinase</keyword>
<protein>
    <recommendedName>
        <fullName evidence="3">histidine kinase</fullName>
        <ecNumber evidence="3">2.7.13.3</ecNumber>
    </recommendedName>
</protein>
<dbReference type="PANTHER" id="PTHR43065:SF10">
    <property type="entry name" value="PEROXIDE STRESS-ACTIVATED HISTIDINE KINASE MAK3"/>
    <property type="match status" value="1"/>
</dbReference>
<dbReference type="SUPFAM" id="SSF55874">
    <property type="entry name" value="ATPase domain of HSP90 chaperone/DNA topoisomerase II/histidine kinase"/>
    <property type="match status" value="1"/>
</dbReference>
<keyword evidence="12" id="KW-0902">Two-component regulatory system</keyword>
<dbReference type="Pfam" id="PF00512">
    <property type="entry name" value="HisKA"/>
    <property type="match status" value="1"/>
</dbReference>
<evidence type="ECO:0000259" key="16">
    <source>
        <dbReference type="PROSITE" id="PS50109"/>
    </source>
</evidence>
<dbReference type="InterPro" id="IPR003594">
    <property type="entry name" value="HATPase_dom"/>
</dbReference>
<dbReference type="InterPro" id="IPR036097">
    <property type="entry name" value="HisK_dim/P_sf"/>
</dbReference>
<dbReference type="PROSITE" id="PS50109">
    <property type="entry name" value="HIS_KIN"/>
    <property type="match status" value="1"/>
</dbReference>
<evidence type="ECO:0000256" key="5">
    <source>
        <dbReference type="ARBA" id="ARBA00022553"/>
    </source>
</evidence>
<keyword evidence="11 15" id="KW-1133">Transmembrane helix</keyword>
<dbReference type="SUPFAM" id="SSF47384">
    <property type="entry name" value="Homodimeric domain of signal transducing histidine kinase"/>
    <property type="match status" value="1"/>
</dbReference>
<reference evidence="18 19" key="1">
    <citation type="submission" date="2020-05" db="EMBL/GenBank/DDBJ databases">
        <title>Compete genome of Limnobacter sp. SAORIC-580.</title>
        <authorList>
            <person name="Song J."/>
            <person name="Cho J.-C."/>
        </authorList>
    </citation>
    <scope>NUCLEOTIDE SEQUENCE [LARGE SCALE GENOMIC DNA]</scope>
    <source>
        <strain evidence="18 19">SAORIC-580</strain>
    </source>
</reference>
<evidence type="ECO:0000256" key="15">
    <source>
        <dbReference type="SAM" id="Phobius"/>
    </source>
</evidence>
<keyword evidence="14" id="KW-0175">Coiled coil</keyword>
<evidence type="ECO:0000313" key="19">
    <source>
        <dbReference type="Proteomes" id="UP000501130"/>
    </source>
</evidence>
<keyword evidence="13 15" id="KW-0472">Membrane</keyword>
<comment type="subcellular location">
    <subcellularLocation>
        <location evidence="2">Cell membrane</location>
        <topology evidence="2">Multi-pass membrane protein</topology>
    </subcellularLocation>
</comment>
<feature type="domain" description="Histidine kinase" evidence="16">
    <location>
        <begin position="464"/>
        <end position="695"/>
    </location>
</feature>
<evidence type="ECO:0000256" key="1">
    <source>
        <dbReference type="ARBA" id="ARBA00000085"/>
    </source>
</evidence>
<dbReference type="Proteomes" id="UP000501130">
    <property type="component" value="Chromosome"/>
</dbReference>
<dbReference type="CDD" id="cd00082">
    <property type="entry name" value="HisKA"/>
    <property type="match status" value="1"/>
</dbReference>
<sequence>MEPRIGQRPFPPRGHFWPSHWTVKTKLVVTACIPLLVLVPIVAMLVWSAGQAAYTKILISKVRSDLVLAQQEFTDVQESKSLALKSWSESAYLRNLLNQRGGKLNNKDLQAQAERLGFAYLRLISPTGMVVNSFPPRLPYMLDSEVQKSVKFRESGSYTVLLSNKELMDISPDLASRAVQAIIPTSNASPSPKSTENRGLVVQVLQPVFNNGNMLGYLEGGLLLNGNLGLVDEINNLIYSPNTLLEGSIGTTTIFLEDVRVATTVRRDGELRALGTRVSDVVRQSVLGRGEVWLERAFVVNDWYVAAYAPLLSPEGARIGMFYVGFLEAPYANIKTQLLILFLLAVGAAMVLGAMMVVRLTSGIFYPLRRMNYIMSLQERGDTAARVGDLRREDEFADLANHFDALLDQLDARRSELLGLNEQLDERVRQRTADLQAANQKLHQAVEQLLASEKLAALGQLTAGIAHEFNNPLAIMMGHLDLIRITLNDPESLKTVRLLDEQVHRMRNIVQKLLQFCRPDEYASYTEEINVNEIIQDSILFVRNEIDMARAQLKFDFSAQQTVQFSKTELQQVMVNLLINATHALEGQFDAQFAALNEGPTISIKTADVRLSDGQPAVQILVQNNGEAIPSDRLQLIFKMFYTSKQAGRGTGLGLPVSRMLVQRYGGDLWATSPVLPEVEPQFGACFEIVLRCKARPSADILKETGQQLLLIEKQLSEGN</sequence>
<dbReference type="SUPFAM" id="SSF103190">
    <property type="entry name" value="Sensory domain-like"/>
    <property type="match status" value="1"/>
</dbReference>
<dbReference type="EC" id="2.7.13.3" evidence="3"/>
<dbReference type="Gene3D" id="6.10.340.10">
    <property type="match status" value="1"/>
</dbReference>
<evidence type="ECO:0000256" key="6">
    <source>
        <dbReference type="ARBA" id="ARBA00022679"/>
    </source>
</evidence>
<keyword evidence="6" id="KW-0808">Transferase</keyword>
<proteinExistence type="predicted"/>
<evidence type="ECO:0000256" key="10">
    <source>
        <dbReference type="ARBA" id="ARBA00022840"/>
    </source>
</evidence>
<evidence type="ECO:0000256" key="3">
    <source>
        <dbReference type="ARBA" id="ARBA00012438"/>
    </source>
</evidence>
<dbReference type="PROSITE" id="PS50885">
    <property type="entry name" value="HAMP"/>
    <property type="match status" value="1"/>
</dbReference>
<dbReference type="Pfam" id="PF02518">
    <property type="entry name" value="HATPase_c"/>
    <property type="match status" value="1"/>
</dbReference>
<evidence type="ECO:0000256" key="7">
    <source>
        <dbReference type="ARBA" id="ARBA00022692"/>
    </source>
</evidence>
<keyword evidence="7 15" id="KW-0812">Transmembrane</keyword>
<dbReference type="InterPro" id="IPR029151">
    <property type="entry name" value="Sensor-like_sf"/>
</dbReference>
<keyword evidence="8" id="KW-0547">Nucleotide-binding</keyword>
<evidence type="ECO:0000256" key="2">
    <source>
        <dbReference type="ARBA" id="ARBA00004651"/>
    </source>
</evidence>
<evidence type="ECO:0000256" key="12">
    <source>
        <dbReference type="ARBA" id="ARBA00023012"/>
    </source>
</evidence>
<dbReference type="CDD" id="cd06225">
    <property type="entry name" value="HAMP"/>
    <property type="match status" value="1"/>
</dbReference>
<gene>
    <name evidence="18" type="ORF">HKT17_06285</name>
</gene>
<dbReference type="SUPFAM" id="SSF158472">
    <property type="entry name" value="HAMP domain-like"/>
    <property type="match status" value="1"/>
</dbReference>
<dbReference type="InterPro" id="IPR003660">
    <property type="entry name" value="HAMP_dom"/>
</dbReference>
<evidence type="ECO:0000256" key="8">
    <source>
        <dbReference type="ARBA" id="ARBA00022741"/>
    </source>
</evidence>
<evidence type="ECO:0000256" key="13">
    <source>
        <dbReference type="ARBA" id="ARBA00023136"/>
    </source>
</evidence>
<evidence type="ECO:0000259" key="17">
    <source>
        <dbReference type="PROSITE" id="PS50885"/>
    </source>
</evidence>
<dbReference type="PANTHER" id="PTHR43065">
    <property type="entry name" value="SENSOR HISTIDINE KINASE"/>
    <property type="match status" value="1"/>
</dbReference>
<dbReference type="Gene3D" id="3.30.565.10">
    <property type="entry name" value="Histidine kinase-like ATPase, C-terminal domain"/>
    <property type="match status" value="1"/>
</dbReference>
<keyword evidence="4" id="KW-1003">Cell membrane</keyword>
<dbReference type="EMBL" id="CP053084">
    <property type="protein sequence ID" value="QJR29348.1"/>
    <property type="molecule type" value="Genomic_DNA"/>
</dbReference>
<evidence type="ECO:0000256" key="14">
    <source>
        <dbReference type="SAM" id="Coils"/>
    </source>
</evidence>
<dbReference type="InterPro" id="IPR005467">
    <property type="entry name" value="His_kinase_dom"/>
</dbReference>
<dbReference type="InterPro" id="IPR033463">
    <property type="entry name" value="sCache_3"/>
</dbReference>
<feature type="coiled-coil region" evidence="14">
    <location>
        <begin position="407"/>
        <end position="455"/>
    </location>
</feature>
<comment type="catalytic activity">
    <reaction evidence="1">
        <text>ATP + protein L-histidine = ADP + protein N-phospho-L-histidine.</text>
        <dbReference type="EC" id="2.7.13.3"/>
    </reaction>
</comment>
<dbReference type="Pfam" id="PF17202">
    <property type="entry name" value="sCache_3_3"/>
    <property type="match status" value="1"/>
</dbReference>
<evidence type="ECO:0000256" key="4">
    <source>
        <dbReference type="ARBA" id="ARBA00022475"/>
    </source>
</evidence>
<dbReference type="SMART" id="SM00387">
    <property type="entry name" value="HATPase_c"/>
    <property type="match status" value="1"/>
</dbReference>
<dbReference type="Gene3D" id="1.10.287.130">
    <property type="match status" value="1"/>
</dbReference>
<organism evidence="18 19">
    <name type="scientific">Limnobacter profundi</name>
    <dbReference type="NCBI Taxonomy" id="2732163"/>
    <lineage>
        <taxon>Bacteria</taxon>
        <taxon>Pseudomonadati</taxon>
        <taxon>Pseudomonadota</taxon>
        <taxon>Betaproteobacteria</taxon>
        <taxon>Burkholderiales</taxon>
        <taxon>Burkholderiaceae</taxon>
        <taxon>Limnobacter</taxon>
    </lineage>
</organism>
<accession>A0ABX6N5I9</accession>
<keyword evidence="5" id="KW-0597">Phosphoprotein</keyword>
<keyword evidence="19" id="KW-1185">Reference proteome</keyword>
<evidence type="ECO:0000313" key="18">
    <source>
        <dbReference type="EMBL" id="QJR29348.1"/>
    </source>
</evidence>
<dbReference type="InterPro" id="IPR036890">
    <property type="entry name" value="HATPase_C_sf"/>
</dbReference>
<dbReference type="SMART" id="SM00388">
    <property type="entry name" value="HisKA"/>
    <property type="match status" value="1"/>
</dbReference>
<feature type="transmembrane region" description="Helical" evidence="15">
    <location>
        <begin position="27"/>
        <end position="47"/>
    </location>
</feature>
<dbReference type="GO" id="GO:0016301">
    <property type="term" value="F:kinase activity"/>
    <property type="evidence" value="ECO:0007669"/>
    <property type="project" value="UniProtKB-KW"/>
</dbReference>